<keyword evidence="1" id="KW-0472">Membrane</keyword>
<feature type="transmembrane region" description="Helical" evidence="1">
    <location>
        <begin position="97"/>
        <end position="116"/>
    </location>
</feature>
<feature type="transmembrane region" description="Helical" evidence="1">
    <location>
        <begin position="55"/>
        <end position="77"/>
    </location>
</feature>
<sequence length="145" mass="15757">HTLMNETSSSSSYTLLIIFFSVKSSHVNRFIFTDDSELNIDSLVENLKNAIMKKLLILCVTESSVSLSTLSVCFSATSSQSSTPVSVSDSPALTISVSVILTSATSGFTVSAFIISSSHFKKMLYRLNESHFSRITSSLNSIKII</sequence>
<dbReference type="Proteomes" id="UP000007802">
    <property type="component" value="Unassembled WGS sequence"/>
</dbReference>
<keyword evidence="1" id="KW-0812">Transmembrane</keyword>
<proteinExistence type="predicted"/>
<dbReference type="EMBL" id="GG749501">
    <property type="protein sequence ID" value="KMW68699.1"/>
    <property type="molecule type" value="Genomic_DNA"/>
</dbReference>
<dbReference type="AlphaFoldDB" id="A0A0J9HHT3"/>
<reference evidence="2" key="1">
    <citation type="submission" date="2010-03" db="EMBL/GenBank/DDBJ databases">
        <title>Annotation of Blastomyces dermatitidis strain ATCC 18188.</title>
        <authorList>
            <consortium name="The Broad Institute Genome Sequencing Platform"/>
            <consortium name="Broad Institute Genome Sequencing Center for Infectious Disease."/>
            <person name="Cuomo C."/>
            <person name="Klein B."/>
            <person name="Sullivan T."/>
            <person name="Heitman J."/>
            <person name="Young S."/>
            <person name="Zeng Q."/>
            <person name="Gargeya S."/>
            <person name="Alvarado L."/>
            <person name="Berlin A.M."/>
            <person name="Chapman S.B."/>
            <person name="Chen Z."/>
            <person name="Freedman E."/>
            <person name="Gellesch M."/>
            <person name="Goldberg J."/>
            <person name="Griggs A."/>
            <person name="Gujja S."/>
            <person name="Heilman E."/>
            <person name="Heiman D."/>
            <person name="Howarth C."/>
            <person name="Mehta T."/>
            <person name="Neiman D."/>
            <person name="Pearson M."/>
            <person name="Roberts A."/>
            <person name="Saif S."/>
            <person name="Shea T."/>
            <person name="Shenoy N."/>
            <person name="Sisk P."/>
            <person name="Stolte C."/>
            <person name="Sykes S."/>
            <person name="White J."/>
            <person name="Yandava C."/>
            <person name="Haas B."/>
            <person name="Nusbaum C."/>
            <person name="Birren B."/>
        </authorList>
    </citation>
    <scope>NUCLEOTIDE SEQUENCE</scope>
    <source>
        <strain evidence="2">ATCC 18188</strain>
    </source>
</reference>
<name>A0A0J9HHT3_AJEDA</name>
<accession>A0A0J9HHT3</accession>
<organism evidence="2">
    <name type="scientific">Ajellomyces dermatitidis (strain ATCC 18188 / CBS 674.68)</name>
    <name type="common">Blastomyces dermatitidis</name>
    <dbReference type="NCBI Taxonomy" id="653446"/>
    <lineage>
        <taxon>Eukaryota</taxon>
        <taxon>Fungi</taxon>
        <taxon>Dikarya</taxon>
        <taxon>Ascomycota</taxon>
        <taxon>Pezizomycotina</taxon>
        <taxon>Eurotiomycetes</taxon>
        <taxon>Eurotiomycetidae</taxon>
        <taxon>Onygenales</taxon>
        <taxon>Ajellomycetaceae</taxon>
        <taxon>Blastomyces</taxon>
    </lineage>
</organism>
<keyword evidence="1" id="KW-1133">Transmembrane helix</keyword>
<evidence type="ECO:0000256" key="1">
    <source>
        <dbReference type="SAM" id="Phobius"/>
    </source>
</evidence>
<feature type="non-terminal residue" evidence="2">
    <location>
        <position position="1"/>
    </location>
</feature>
<protein>
    <submittedName>
        <fullName evidence="2">Uncharacterized protein</fullName>
    </submittedName>
</protein>
<feature type="non-terminal residue" evidence="2">
    <location>
        <position position="145"/>
    </location>
</feature>
<evidence type="ECO:0000313" key="2">
    <source>
        <dbReference type="EMBL" id="KMW68699.1"/>
    </source>
</evidence>
<gene>
    <name evidence="2" type="ORF">BDDG_12985</name>
</gene>